<keyword evidence="4" id="KW-0378">Hydrolase</keyword>
<sequence>MNRKTAARLIASVTLAAGTAVAFTLPATAAPATEVSTTAADPVIQAMQRDLGLTKAEAEQRLRSEAEAREVHKAVTKELGADFAGAHYDAALGKLVVGVTDTADFAEVRAAGAEPRLVEHTVAELEKAAKALDAKESSAPDAVTGWYVDVEANSVVVTTAMGTAEQAERFVTRAGVDADVVDVVESTESPRTFMDIIGGNAYYIGTGARCSVGFAVQGGFVTAGHCGSTGATTSSPSGRFAGSSFPGNDYAYVQTGSGDTPRGLVNMYNGSARVVSGSTVAPVGSSVCRSGSTTGWHCGTIQATNQTVRYAEGTVSGLTRTNVCAEPGDSGGSFISGNQAQGMTSGGSGNCTWGGTTYFQPVNEVLNAYNLRLVTGG</sequence>
<evidence type="ECO:0000256" key="5">
    <source>
        <dbReference type="ARBA" id="ARBA00022825"/>
    </source>
</evidence>
<dbReference type="eggNOG" id="COG3979">
    <property type="taxonomic scope" value="Bacteria"/>
</dbReference>
<dbReference type="RefSeq" id="WP_005464557.1">
    <property type="nucleotide sequence ID" value="NZ_CM001484.1"/>
</dbReference>
<dbReference type="Gene3D" id="2.40.10.10">
    <property type="entry name" value="Trypsin-like serine proteases"/>
    <property type="match status" value="2"/>
</dbReference>
<dbReference type="SUPFAM" id="SSF54806">
    <property type="entry name" value="Alpha-lytic protease prodomain"/>
    <property type="match status" value="1"/>
</dbReference>
<keyword evidence="3 10" id="KW-0732">Signal</keyword>
<keyword evidence="6" id="KW-0865">Zymogen</keyword>
<gene>
    <name evidence="12" type="ORF">SacglDRAFT_02263</name>
</gene>
<evidence type="ECO:0000256" key="7">
    <source>
        <dbReference type="ARBA" id="ARBA00023157"/>
    </source>
</evidence>
<evidence type="ECO:0000256" key="4">
    <source>
        <dbReference type="ARBA" id="ARBA00022801"/>
    </source>
</evidence>
<dbReference type="InterPro" id="IPR009003">
    <property type="entry name" value="Peptidase_S1_PA"/>
</dbReference>
<feature type="active site" description="Charge relay system" evidence="8">
    <location>
        <position position="330"/>
    </location>
</feature>
<evidence type="ECO:0000256" key="1">
    <source>
        <dbReference type="ARBA" id="ARBA00007664"/>
    </source>
</evidence>
<dbReference type="Proteomes" id="UP000005087">
    <property type="component" value="Chromosome"/>
</dbReference>
<dbReference type="GO" id="GO:0005576">
    <property type="term" value="C:extracellular region"/>
    <property type="evidence" value="ECO:0007669"/>
    <property type="project" value="InterPro"/>
</dbReference>
<feature type="chain" id="PRO_5003638504" evidence="10">
    <location>
        <begin position="30"/>
        <end position="377"/>
    </location>
</feature>
<dbReference type="Pfam" id="PF02983">
    <property type="entry name" value="Pro_Al_protease"/>
    <property type="match status" value="1"/>
</dbReference>
<keyword evidence="5" id="KW-0720">Serine protease</keyword>
<feature type="disulfide bond" evidence="9">
    <location>
        <begin position="288"/>
        <end position="298"/>
    </location>
</feature>
<evidence type="ECO:0000256" key="6">
    <source>
        <dbReference type="ARBA" id="ARBA00023145"/>
    </source>
</evidence>
<dbReference type="SUPFAM" id="SSF50494">
    <property type="entry name" value="Trypsin-like serine proteases"/>
    <property type="match status" value="1"/>
</dbReference>
<dbReference type="InterPro" id="IPR035070">
    <property type="entry name" value="Streptogrisin_prodomain"/>
</dbReference>
<dbReference type="AlphaFoldDB" id="I1D2I6"/>
<evidence type="ECO:0000313" key="12">
    <source>
        <dbReference type="EMBL" id="EIE99160.1"/>
    </source>
</evidence>
<proteinExistence type="inferred from homology"/>
<reference evidence="13" key="2">
    <citation type="submission" date="2012-01" db="EMBL/GenBank/DDBJ databases">
        <title>Noncontiguous Finished sequence of chromosome of Saccharomonospora glauca K62.</title>
        <authorList>
            <consortium name="US DOE Joint Genome Institute"/>
            <person name="Lucas S."/>
            <person name="Han J."/>
            <person name="Lapidus A."/>
            <person name="Cheng J.-F."/>
            <person name="Goodwin L."/>
            <person name="Pitluck S."/>
            <person name="Peters L."/>
            <person name="Mikhailova N."/>
            <person name="Held B."/>
            <person name="Detter J.C."/>
            <person name="Han C."/>
            <person name="Tapia R."/>
            <person name="Land M."/>
            <person name="Hauser L."/>
            <person name="Kyrpides N."/>
            <person name="Ivanova N."/>
            <person name="Pagani I."/>
            <person name="Brambilla E.-M."/>
            <person name="Klenk H.-P."/>
            <person name="Woyke T."/>
        </authorList>
    </citation>
    <scope>NUCLEOTIDE SEQUENCE [LARGE SCALE GENOMIC DNA]</scope>
    <source>
        <strain evidence="13">K62</strain>
    </source>
</reference>
<evidence type="ECO:0000256" key="9">
    <source>
        <dbReference type="PIRSR" id="PIRSR001134-2"/>
    </source>
</evidence>
<dbReference type="HOGENOM" id="CLU_030648_2_0_11"/>
<keyword evidence="7 9" id="KW-1015">Disulfide bond</keyword>
<protein>
    <submittedName>
        <fullName evidence="12">Alpha-lytic protease proenzyme</fullName>
    </submittedName>
</protein>
<accession>I1D2I6</accession>
<feature type="active site" description="Charge relay system" evidence="8">
    <location>
        <position position="249"/>
    </location>
</feature>
<feature type="disulfide bond" evidence="9">
    <location>
        <begin position="324"/>
        <end position="351"/>
    </location>
</feature>
<evidence type="ECO:0000256" key="8">
    <source>
        <dbReference type="PIRSR" id="PIRSR001134-1"/>
    </source>
</evidence>
<evidence type="ECO:0000256" key="10">
    <source>
        <dbReference type="SAM" id="SignalP"/>
    </source>
</evidence>
<dbReference type="InterPro" id="IPR043504">
    <property type="entry name" value="Peptidase_S1_PA_chymotrypsin"/>
</dbReference>
<dbReference type="PIRSF" id="PIRSF001134">
    <property type="entry name" value="Streptogrisin"/>
    <property type="match status" value="1"/>
</dbReference>
<dbReference type="GO" id="GO:0004252">
    <property type="term" value="F:serine-type endopeptidase activity"/>
    <property type="evidence" value="ECO:0007669"/>
    <property type="project" value="InterPro"/>
</dbReference>
<feature type="disulfide bond" evidence="9">
    <location>
        <begin position="210"/>
        <end position="226"/>
    </location>
</feature>
<dbReference type="PRINTS" id="PR00861">
    <property type="entry name" value="ALYTICPTASE"/>
</dbReference>
<dbReference type="InterPro" id="IPR037295">
    <property type="entry name" value="Alpha-lytic_protease_prodomain"/>
</dbReference>
<evidence type="ECO:0000256" key="2">
    <source>
        <dbReference type="ARBA" id="ARBA00022670"/>
    </source>
</evidence>
<organism evidence="12 13">
    <name type="scientific">Saccharomonospora glauca K62</name>
    <dbReference type="NCBI Taxonomy" id="928724"/>
    <lineage>
        <taxon>Bacteria</taxon>
        <taxon>Bacillati</taxon>
        <taxon>Actinomycetota</taxon>
        <taxon>Actinomycetes</taxon>
        <taxon>Pseudonocardiales</taxon>
        <taxon>Pseudonocardiaceae</taxon>
        <taxon>Saccharomonospora</taxon>
    </lineage>
</organism>
<keyword evidence="2 12" id="KW-0645">Protease</keyword>
<dbReference type="GO" id="GO:0006508">
    <property type="term" value="P:proteolysis"/>
    <property type="evidence" value="ECO:0007669"/>
    <property type="project" value="UniProtKB-KW"/>
</dbReference>
<evidence type="ECO:0000313" key="13">
    <source>
        <dbReference type="Proteomes" id="UP000005087"/>
    </source>
</evidence>
<dbReference type="InterPro" id="IPR001316">
    <property type="entry name" value="Pept_S1A_streptogrisin"/>
</dbReference>
<comment type="similarity">
    <text evidence="1">Belongs to the peptidase S1 family.</text>
</comment>
<dbReference type="EMBL" id="CM001484">
    <property type="protein sequence ID" value="EIE99160.1"/>
    <property type="molecule type" value="Genomic_DNA"/>
</dbReference>
<evidence type="ECO:0000256" key="3">
    <source>
        <dbReference type="ARBA" id="ARBA00022729"/>
    </source>
</evidence>
<name>I1D2I6_9PSEU</name>
<dbReference type="InterPro" id="IPR004236">
    <property type="entry name" value="Pept_S1_alpha_lytic"/>
</dbReference>
<reference evidence="12 13" key="1">
    <citation type="submission" date="2011-09" db="EMBL/GenBank/DDBJ databases">
        <authorList>
            <consortium name="US DOE Joint Genome Institute (JGI-PGF)"/>
            <person name="Lucas S."/>
            <person name="Han J."/>
            <person name="Lapidus A."/>
            <person name="Cheng J.-F."/>
            <person name="Goodwin L."/>
            <person name="Pitluck S."/>
            <person name="Peters L."/>
            <person name="Land M.L."/>
            <person name="Hauser L."/>
            <person name="Brambilla E."/>
            <person name="Klenk H.-P."/>
            <person name="Woyke T.J."/>
        </authorList>
    </citation>
    <scope>NUCLEOTIDE SEQUENCE [LARGE SCALE GENOMIC DNA]</scope>
    <source>
        <strain evidence="12 13">K62</strain>
    </source>
</reference>
<dbReference type="CDD" id="cd21112">
    <property type="entry name" value="alphaLP-like"/>
    <property type="match status" value="1"/>
</dbReference>
<dbReference type="STRING" id="928724.SacglDRAFT_02263"/>
<evidence type="ECO:0000259" key="11">
    <source>
        <dbReference type="Pfam" id="PF02983"/>
    </source>
</evidence>
<dbReference type="Gene3D" id="3.30.300.50">
    <property type="match status" value="2"/>
</dbReference>
<feature type="signal peptide" evidence="10">
    <location>
        <begin position="1"/>
        <end position="29"/>
    </location>
</feature>
<feature type="active site" description="Charge relay system" evidence="8">
    <location>
        <position position="225"/>
    </location>
</feature>
<dbReference type="OrthoDB" id="8781117at2"/>
<feature type="domain" description="Peptidase S1A alpha-lytic prodomain" evidence="11">
    <location>
        <begin position="120"/>
        <end position="178"/>
    </location>
</feature>
<keyword evidence="13" id="KW-1185">Reference proteome</keyword>